<organism evidence="3 4">
    <name type="scientific">Magallana gigas</name>
    <name type="common">Pacific oyster</name>
    <name type="synonym">Crassostrea gigas</name>
    <dbReference type="NCBI Taxonomy" id="29159"/>
    <lineage>
        <taxon>Eukaryota</taxon>
        <taxon>Metazoa</taxon>
        <taxon>Spiralia</taxon>
        <taxon>Lophotrochozoa</taxon>
        <taxon>Mollusca</taxon>
        <taxon>Bivalvia</taxon>
        <taxon>Autobranchia</taxon>
        <taxon>Pteriomorphia</taxon>
        <taxon>Ostreida</taxon>
        <taxon>Ostreoidea</taxon>
        <taxon>Ostreidae</taxon>
        <taxon>Magallana</taxon>
    </lineage>
</organism>
<accession>A0A8W8JDF0</accession>
<keyword evidence="2" id="KW-0732">Signal</keyword>
<sequence>MIFYGVFLFFLTSHPGAEGCVGFYAPCCAGEFWNAIIEKCIACPIGYHGLNCSERCDYPYYGKDCTEGTCLDVCEEELCDIATGCRQINTKEEKPTGLDLLTSETTSELSTRNTTLWDTLIPVRKEEKPDRNQSTIFSFENPILLIILGVNFVFFVIISIYVCNKVKNACSPTPSAEEKDIKNLDINLDPYQALQTDTYAEISMDYNTLNEVGVSVGKPSVVKVDSPLTSNTGERTDYDDIANVVEHK</sequence>
<dbReference type="OrthoDB" id="10592413at2759"/>
<keyword evidence="1" id="KW-0472">Membrane</keyword>
<evidence type="ECO:0000256" key="2">
    <source>
        <dbReference type="SAM" id="SignalP"/>
    </source>
</evidence>
<feature type="signal peptide" evidence="2">
    <location>
        <begin position="1"/>
        <end position="19"/>
    </location>
</feature>
<protein>
    <submittedName>
        <fullName evidence="3">Uncharacterized protein</fullName>
    </submittedName>
</protein>
<keyword evidence="4" id="KW-1185">Reference proteome</keyword>
<evidence type="ECO:0000256" key="1">
    <source>
        <dbReference type="SAM" id="Phobius"/>
    </source>
</evidence>
<dbReference type="Proteomes" id="UP000005408">
    <property type="component" value="Unassembled WGS sequence"/>
</dbReference>
<evidence type="ECO:0000313" key="4">
    <source>
        <dbReference type="Proteomes" id="UP000005408"/>
    </source>
</evidence>
<dbReference type="EnsemblMetazoa" id="G18663.1">
    <property type="protein sequence ID" value="G18663.1:cds"/>
    <property type="gene ID" value="G18663"/>
</dbReference>
<dbReference type="OMA" id="ECACSKE"/>
<evidence type="ECO:0000313" key="3">
    <source>
        <dbReference type="EnsemblMetazoa" id="G18663.2:cds"/>
    </source>
</evidence>
<feature type="transmembrane region" description="Helical" evidence="1">
    <location>
        <begin position="143"/>
        <end position="163"/>
    </location>
</feature>
<reference evidence="3" key="1">
    <citation type="submission" date="2022-08" db="UniProtKB">
        <authorList>
            <consortium name="EnsemblMetazoa"/>
        </authorList>
    </citation>
    <scope>IDENTIFICATION</scope>
    <source>
        <strain evidence="3">05x7-T-G4-1.051#20</strain>
    </source>
</reference>
<dbReference type="AlphaFoldDB" id="A0A8W8JDF0"/>
<keyword evidence="1" id="KW-1133">Transmembrane helix</keyword>
<dbReference type="EnsemblMetazoa" id="G18663.2">
    <property type="protein sequence ID" value="G18663.2:cds"/>
    <property type="gene ID" value="G18663"/>
</dbReference>
<feature type="chain" id="PRO_5042431078" evidence="2">
    <location>
        <begin position="20"/>
        <end position="248"/>
    </location>
</feature>
<keyword evidence="1" id="KW-0812">Transmembrane</keyword>
<name>A0A8W8JDF0_MAGGI</name>
<proteinExistence type="predicted"/>